<evidence type="ECO:0000259" key="1">
    <source>
        <dbReference type="Pfam" id="PF12770"/>
    </source>
</evidence>
<reference evidence="2 3" key="1">
    <citation type="submission" date="2021-01" db="EMBL/GenBank/DDBJ databases">
        <title>Whole genome shotgun sequence of Actinoplanes deccanensis NBRC 13994.</title>
        <authorList>
            <person name="Komaki H."/>
            <person name="Tamura T."/>
        </authorList>
    </citation>
    <scope>NUCLEOTIDE SEQUENCE [LARGE SCALE GENOMIC DNA]</scope>
    <source>
        <strain evidence="2 3">NBRC 13994</strain>
    </source>
</reference>
<evidence type="ECO:0000313" key="2">
    <source>
        <dbReference type="EMBL" id="GID76068.1"/>
    </source>
</evidence>
<feature type="domain" description="CHAT" evidence="1">
    <location>
        <begin position="871"/>
        <end position="1178"/>
    </location>
</feature>
<dbReference type="Pfam" id="PF12770">
    <property type="entry name" value="CHAT"/>
    <property type="match status" value="1"/>
</dbReference>
<gene>
    <name evidence="2" type="ORF">Ade02nite_47090</name>
</gene>
<name>A0ABQ3Y7V7_9ACTN</name>
<dbReference type="InterPro" id="IPR024983">
    <property type="entry name" value="CHAT_dom"/>
</dbReference>
<accession>A0ABQ3Y7V7</accession>
<comment type="caution">
    <text evidence="2">The sequence shown here is derived from an EMBL/GenBank/DDBJ whole genome shotgun (WGS) entry which is preliminary data.</text>
</comment>
<evidence type="ECO:0000313" key="3">
    <source>
        <dbReference type="Proteomes" id="UP000609879"/>
    </source>
</evidence>
<organism evidence="2 3">
    <name type="scientific">Paractinoplanes deccanensis</name>
    <dbReference type="NCBI Taxonomy" id="113561"/>
    <lineage>
        <taxon>Bacteria</taxon>
        <taxon>Bacillati</taxon>
        <taxon>Actinomycetota</taxon>
        <taxon>Actinomycetes</taxon>
        <taxon>Micromonosporales</taxon>
        <taxon>Micromonosporaceae</taxon>
        <taxon>Paractinoplanes</taxon>
    </lineage>
</organism>
<sequence>MPGTAVELVPGGLLDRLAATAEADALSAVRAAAAAGAPARALAATGGVTGADPVTLAAWRHFAWHAYWLALPDGGGAPQTEALLGRMLREAPRPRPEVIARPEDWIVGRLLTEVREWRAIATQAVLLDDSDAVRGLGIADIDEARARLGTRQDLQGHLDLLAADLSARTGDLAAADGYLRSARQRLDAAGDARGLAAASLVTGDLLAAPLSSPLAWNCLLVSMRSTPGAELDDKVELREFTGSPGAADAARAAYDDSEARYAAAGDAAGLAAAGLRRAYLEVAAGRPAEAVALATRARQSFAEAGRPLDEATAAVHAALAAVADDVLPADAGAAALVIAAGAATIGHGPALGLGLLCCRMGRHWSALGDRPERGVAALGLARQVLAATGDPVLRSQAAAAAGEAAAAVNDVTAVRLAIRDALAADDEPLAEPADPLDHRRQRRALLAVKSYILGARIRDVDGMERAARALEDVLEPLRRGLDGYTGTAQQVAAQLLTLTDLPGNAVTGLVYRARAARDAGDDELEEELLTEALEALDAAPGPERDFGEAVVTAYTGDLAAASAAFERYAEGELAGTAEGSPAWRMIHVEGLAFQLNVERAGPARAHHDALSRSRPDWWRGLGEKWEHRTLVARLLEQEGDLPGALAVFDEALGDIERTRGGLRRDELKTSFFAGSGVRNAYLDATRVALRLAEAAPAESAGWHAKAFGYAERARSRALRDLLAANLSAEGAGLSSALVDRWRAAGAQVTLAQDRLAAAAEPSDELRAALAAALSTLDAVELELRDADPRFWTAVNPQAVPAGLGTVAAGLPEGVAIIQYVAGAGDLLAWAVTRHGLTAPHRRRDREVVRLTGLVSTMVDACATGRRYTTAAAGLADLLLEPLRPVIERSSALLLIPSGPLARLPFGALPWDGAPLWSARPLTVLPSAGLPEARPPGAAGGPSLVVGDPSDMAYQFPGSPRPAPQPALPGAAVEAWHVSRTLAGATLLLGPQATEAAVRAGLSGAPVIHLATHGVLDPEAPLGTAVLLASGESLTAAELFGVRLDAGLVVMSACRTGAGTVVGGDELLGLGRALVAAGARAVLVSRWAIDDTSTALLMAEFHRRRAAGSSDAVALQEAVAHIRSLDRKRARALFDRMTAEAAAAGQQAVAALTEQAVRDLDLGPDAPYEHPYHWAAFDLISAGG</sequence>
<dbReference type="Proteomes" id="UP000609879">
    <property type="component" value="Unassembled WGS sequence"/>
</dbReference>
<proteinExistence type="predicted"/>
<dbReference type="RefSeq" id="WP_203767865.1">
    <property type="nucleotide sequence ID" value="NZ_BAAABO010000007.1"/>
</dbReference>
<dbReference type="PANTHER" id="PTHR10098:SF108">
    <property type="entry name" value="TETRATRICOPEPTIDE REPEAT PROTEIN 28"/>
    <property type="match status" value="1"/>
</dbReference>
<dbReference type="PANTHER" id="PTHR10098">
    <property type="entry name" value="RAPSYN-RELATED"/>
    <property type="match status" value="1"/>
</dbReference>
<keyword evidence="3" id="KW-1185">Reference proteome</keyword>
<dbReference type="EMBL" id="BOMI01000090">
    <property type="protein sequence ID" value="GID76068.1"/>
    <property type="molecule type" value="Genomic_DNA"/>
</dbReference>
<protein>
    <recommendedName>
        <fullName evidence="1">CHAT domain-containing protein</fullName>
    </recommendedName>
</protein>